<keyword evidence="1" id="KW-0472">Membrane</keyword>
<keyword evidence="1" id="KW-0812">Transmembrane</keyword>
<keyword evidence="3" id="KW-1185">Reference proteome</keyword>
<organism evidence="2 3">
    <name type="scientific">Methanimicrococcus hongohii</name>
    <dbReference type="NCBI Taxonomy" id="3028295"/>
    <lineage>
        <taxon>Archaea</taxon>
        <taxon>Methanobacteriati</taxon>
        <taxon>Methanobacteriota</taxon>
        <taxon>Stenosarchaea group</taxon>
        <taxon>Methanomicrobia</taxon>
        <taxon>Methanosarcinales</taxon>
        <taxon>Methanosarcinaceae</taxon>
        <taxon>Methanimicrococcus</taxon>
    </lineage>
</organism>
<evidence type="ECO:0000313" key="2">
    <source>
        <dbReference type="EMBL" id="WNY23698.1"/>
    </source>
</evidence>
<dbReference type="AlphaFoldDB" id="A0AA96V0U3"/>
<accession>A0AA96V0U3</accession>
<protein>
    <submittedName>
        <fullName evidence="2">Uncharacterized protein</fullName>
    </submittedName>
</protein>
<dbReference type="Proteomes" id="UP001302978">
    <property type="component" value="Chromosome"/>
</dbReference>
<evidence type="ECO:0000313" key="3">
    <source>
        <dbReference type="Proteomes" id="UP001302978"/>
    </source>
</evidence>
<feature type="transmembrane region" description="Helical" evidence="1">
    <location>
        <begin position="14"/>
        <end position="43"/>
    </location>
</feature>
<name>A0AA96V0U3_9EURY</name>
<evidence type="ECO:0000256" key="1">
    <source>
        <dbReference type="SAM" id="Phobius"/>
    </source>
</evidence>
<keyword evidence="1" id="KW-1133">Transmembrane helix</keyword>
<dbReference type="KEGG" id="mehf:MmiHf6_10110"/>
<reference evidence="2 3" key="1">
    <citation type="submission" date="2023-07" db="EMBL/GenBank/DDBJ databases">
        <title>Closed genoem sequence of Methanomicrococcus sp. Hf6.</title>
        <authorList>
            <person name="Poehlein A."/>
            <person name="Protasov E."/>
            <person name="Platt K."/>
            <person name="Reeh H."/>
            <person name="Daniel R."/>
            <person name="Brune A."/>
        </authorList>
    </citation>
    <scope>NUCLEOTIDE SEQUENCE [LARGE SCALE GENOMIC DNA]</scope>
    <source>
        <strain evidence="2 3">Hf6</strain>
    </source>
</reference>
<sequence>MKCDSFGGAAARELLHFCFIFLNLLLVFILFFSKLAACFYFVFQIRLSLLLYFSSET</sequence>
<dbReference type="EMBL" id="CP131059">
    <property type="protein sequence ID" value="WNY23698.1"/>
    <property type="molecule type" value="Genomic_DNA"/>
</dbReference>
<gene>
    <name evidence="2" type="ORF">MmiHf6_10110</name>
</gene>
<proteinExistence type="predicted"/>